<sequence>MASTEPDRFVSKFKKDVPSVSNTTASRPIGTNLRRRVFENAVNETSNSSTSTSIKPRSTVSSSEGVTNRVGFSRFSNQNTSATISPSKQADDEPSIKDRTNKISVKDEDSDKNEVQETLSLKAKVTSLEKNDKERGISSVGSSFKRKQRKDLLVKRKPTGVVIMPQQPNVARDEEERIVMENTARNMQDYSGVDGGGSGEDREELLKQIEKYEQAIEDWKDNLAQAKREIETLRNENTRLKDENSALLRVVGSLSHGGRK</sequence>
<keyword evidence="3" id="KW-1185">Reference proteome</keyword>
<protein>
    <submittedName>
        <fullName evidence="4">Protein phosphatase 1 regulatory subunit 12A isoform X3</fullName>
    </submittedName>
</protein>
<reference evidence="4" key="1">
    <citation type="submission" date="2025-08" db="UniProtKB">
        <authorList>
            <consortium name="RefSeq"/>
        </authorList>
    </citation>
    <scope>IDENTIFICATION</scope>
</reference>
<feature type="compositionally biased region" description="Basic and acidic residues" evidence="2">
    <location>
        <begin position="89"/>
        <end position="115"/>
    </location>
</feature>
<feature type="compositionally biased region" description="Basic and acidic residues" evidence="2">
    <location>
        <begin position="127"/>
        <end position="136"/>
    </location>
</feature>
<feature type="coiled-coil region" evidence="1">
    <location>
        <begin position="202"/>
        <end position="250"/>
    </location>
</feature>
<evidence type="ECO:0000313" key="4">
    <source>
        <dbReference type="RefSeq" id="XP_065667480.1"/>
    </source>
</evidence>
<feature type="compositionally biased region" description="Polar residues" evidence="2">
    <location>
        <begin position="74"/>
        <end position="88"/>
    </location>
</feature>
<keyword evidence="1" id="KW-0175">Coiled coil</keyword>
<name>A0ABM4CZS6_HYDVU</name>
<evidence type="ECO:0000256" key="2">
    <source>
        <dbReference type="SAM" id="MobiDB-lite"/>
    </source>
</evidence>
<evidence type="ECO:0000313" key="3">
    <source>
        <dbReference type="Proteomes" id="UP001652625"/>
    </source>
</evidence>
<feature type="compositionally biased region" description="Polar residues" evidence="2">
    <location>
        <begin position="54"/>
        <end position="66"/>
    </location>
</feature>
<proteinExistence type="predicted"/>
<feature type="region of interest" description="Disordered" evidence="2">
    <location>
        <begin position="1"/>
        <end position="151"/>
    </location>
</feature>
<gene>
    <name evidence="4" type="primary">LOC100197981</name>
</gene>
<dbReference type="Proteomes" id="UP001652625">
    <property type="component" value="Chromosome 12"/>
</dbReference>
<accession>A0ABM4CZS6</accession>
<evidence type="ECO:0000256" key="1">
    <source>
        <dbReference type="SAM" id="Coils"/>
    </source>
</evidence>
<dbReference type="GeneID" id="100197981"/>
<dbReference type="RefSeq" id="XP_065667480.1">
    <property type="nucleotide sequence ID" value="XM_065811408.1"/>
</dbReference>
<organism evidence="3 4">
    <name type="scientific">Hydra vulgaris</name>
    <name type="common">Hydra</name>
    <name type="synonym">Hydra attenuata</name>
    <dbReference type="NCBI Taxonomy" id="6087"/>
    <lineage>
        <taxon>Eukaryota</taxon>
        <taxon>Metazoa</taxon>
        <taxon>Cnidaria</taxon>
        <taxon>Hydrozoa</taxon>
        <taxon>Hydroidolina</taxon>
        <taxon>Anthoathecata</taxon>
        <taxon>Aplanulata</taxon>
        <taxon>Hydridae</taxon>
        <taxon>Hydra</taxon>
    </lineage>
</organism>
<feature type="compositionally biased region" description="Basic and acidic residues" evidence="2">
    <location>
        <begin position="1"/>
        <end position="17"/>
    </location>
</feature>